<keyword evidence="2 5" id="KW-0547">Nucleotide-binding</keyword>
<dbReference type="SMART" id="SM00671">
    <property type="entry name" value="SEL1"/>
    <property type="match status" value="9"/>
</dbReference>
<comment type="similarity">
    <text evidence="4">Belongs to the sel-1 family.</text>
</comment>
<dbReference type="InterPro" id="IPR011009">
    <property type="entry name" value="Kinase-like_dom_sf"/>
</dbReference>
<keyword evidence="1" id="KW-0808">Transferase</keyword>
<dbReference type="GO" id="GO:0004674">
    <property type="term" value="F:protein serine/threonine kinase activity"/>
    <property type="evidence" value="ECO:0007669"/>
    <property type="project" value="UniProtKB-KW"/>
</dbReference>
<dbReference type="CDD" id="cd13999">
    <property type="entry name" value="STKc_MAP3K-like"/>
    <property type="match status" value="1"/>
</dbReference>
<organism evidence="7 8">
    <name type="scientific">Actinomortierella ambigua</name>
    <dbReference type="NCBI Taxonomy" id="1343610"/>
    <lineage>
        <taxon>Eukaryota</taxon>
        <taxon>Fungi</taxon>
        <taxon>Fungi incertae sedis</taxon>
        <taxon>Mucoromycota</taxon>
        <taxon>Mortierellomycotina</taxon>
        <taxon>Mortierellomycetes</taxon>
        <taxon>Mortierellales</taxon>
        <taxon>Mortierellaceae</taxon>
        <taxon>Actinomortierella</taxon>
    </lineage>
</organism>
<evidence type="ECO:0000313" key="8">
    <source>
        <dbReference type="Proteomes" id="UP000807716"/>
    </source>
</evidence>
<evidence type="ECO:0000256" key="4">
    <source>
        <dbReference type="ARBA" id="ARBA00038101"/>
    </source>
</evidence>
<comment type="caution">
    <text evidence="7">The sequence shown here is derived from an EMBL/GenBank/DDBJ whole genome shotgun (WGS) entry which is preliminary data.</text>
</comment>
<dbReference type="Proteomes" id="UP000807716">
    <property type="component" value="Unassembled WGS sequence"/>
</dbReference>
<gene>
    <name evidence="7" type="ORF">DFQ27_001329</name>
</gene>
<evidence type="ECO:0000313" key="7">
    <source>
        <dbReference type="EMBL" id="KAG0264252.1"/>
    </source>
</evidence>
<dbReference type="GO" id="GO:0005524">
    <property type="term" value="F:ATP binding"/>
    <property type="evidence" value="ECO:0007669"/>
    <property type="project" value="UniProtKB-UniRule"/>
</dbReference>
<dbReference type="OrthoDB" id="272077at2759"/>
<evidence type="ECO:0000256" key="2">
    <source>
        <dbReference type="ARBA" id="ARBA00022741"/>
    </source>
</evidence>
<evidence type="ECO:0000256" key="3">
    <source>
        <dbReference type="ARBA" id="ARBA00022840"/>
    </source>
</evidence>
<dbReference type="PRINTS" id="PR00109">
    <property type="entry name" value="TYRKINASE"/>
</dbReference>
<evidence type="ECO:0000256" key="1">
    <source>
        <dbReference type="ARBA" id="ARBA00022527"/>
    </source>
</evidence>
<dbReference type="Pfam" id="PF00069">
    <property type="entry name" value="Pkinase"/>
    <property type="match status" value="1"/>
</dbReference>
<dbReference type="PROSITE" id="PS50011">
    <property type="entry name" value="PROTEIN_KINASE_DOM"/>
    <property type="match status" value="1"/>
</dbReference>
<dbReference type="SUPFAM" id="SSF56112">
    <property type="entry name" value="Protein kinase-like (PK-like)"/>
    <property type="match status" value="1"/>
</dbReference>
<dbReference type="InterPro" id="IPR006597">
    <property type="entry name" value="Sel1-like"/>
</dbReference>
<keyword evidence="3 5" id="KW-0067">ATP-binding</keyword>
<dbReference type="PROSITE" id="PS00108">
    <property type="entry name" value="PROTEIN_KINASE_ST"/>
    <property type="match status" value="1"/>
</dbReference>
<dbReference type="AlphaFoldDB" id="A0A9P6QAH1"/>
<feature type="domain" description="Protein kinase" evidence="6">
    <location>
        <begin position="4"/>
        <end position="258"/>
    </location>
</feature>
<feature type="binding site" evidence="5">
    <location>
        <position position="31"/>
    </location>
    <ligand>
        <name>ATP</name>
        <dbReference type="ChEBI" id="CHEBI:30616"/>
    </ligand>
</feature>
<dbReference type="InterPro" id="IPR011990">
    <property type="entry name" value="TPR-like_helical_dom_sf"/>
</dbReference>
<keyword evidence="8" id="KW-1185">Reference proteome</keyword>
<dbReference type="Gene3D" id="1.25.40.10">
    <property type="entry name" value="Tetratricopeptide repeat domain"/>
    <property type="match status" value="2"/>
</dbReference>
<name>A0A9P6QAH1_9FUNG</name>
<keyword evidence="1" id="KW-0723">Serine/threonine-protein kinase</keyword>
<dbReference type="PANTHER" id="PTHR11102">
    <property type="entry name" value="SEL-1-LIKE PROTEIN"/>
    <property type="match status" value="1"/>
</dbReference>
<reference evidence="7" key="1">
    <citation type="journal article" date="2020" name="Fungal Divers.">
        <title>Resolving the Mortierellaceae phylogeny through synthesis of multi-gene phylogenetics and phylogenomics.</title>
        <authorList>
            <person name="Vandepol N."/>
            <person name="Liber J."/>
            <person name="Desiro A."/>
            <person name="Na H."/>
            <person name="Kennedy M."/>
            <person name="Barry K."/>
            <person name="Grigoriev I.V."/>
            <person name="Miller A.N."/>
            <person name="O'Donnell K."/>
            <person name="Stajich J.E."/>
            <person name="Bonito G."/>
        </authorList>
    </citation>
    <scope>NUCLEOTIDE SEQUENCE</scope>
    <source>
        <strain evidence="7">BC1065</strain>
    </source>
</reference>
<sequence>MSSLTVGNIIGVGGYGSVYHAHWEGREVAIKLFNMTHAEAVNDSTIQREIQLLESLRYKHIIQFYDTTQHDGRLVLVMEYAEGGSLYQAIKYRLAWPTKTRIAEEIARGLAYIHHKGILHRDLKSMNVLLTRQLEAKLCDFGLATVLDRSSCASGQLKGTHRWMAPELFGRKPHYSTKSDMYALGMVMWEMAANCTKPFQDQPDSFAAMAIVLRGEREVLPDETPSEYRNWVERCWDQDPNQRPEASEMLTKDDEPIFDVDTNSDQSTVSITSDMCRMAISPGPSANARRASWPISRMPDDVGTLLTRASGGDADAQVALAAMYESGVGVEQDTSEAFKWYLRAAAHGSTEAHHKTGDYLRHGRGTKKDVGAALYWIREAAARGHAMAQNDLGQMYQHGEGVEQDEAETASWYRKSAEQGNAIAQLGLGSMYANGRGVGRDDVEAVSWYRKSAEQGNALAQLSLGFMYANGLGTEKNDIEAVSWYRRSAEQGNSYAQLSLGFMYANELGVERDDVEAVSWYRKAAEQGNAKAQNNLASMFTNGLGVAQDDAEAMTWYCKSAEQGNAQAQLSLGWIYENGLGVERDDLKAALWYRKSAEQGNAKAQNNLGSMYEKGQGVLKDTQQAIHWYRKAADQGDLFARKRIAVLERPKSFIRSRFFS</sequence>
<evidence type="ECO:0000259" key="6">
    <source>
        <dbReference type="PROSITE" id="PS50011"/>
    </source>
</evidence>
<dbReference type="InterPro" id="IPR050767">
    <property type="entry name" value="Sel1_AlgK"/>
</dbReference>
<dbReference type="SUPFAM" id="SSF81901">
    <property type="entry name" value="HCP-like"/>
    <property type="match status" value="2"/>
</dbReference>
<dbReference type="InterPro" id="IPR017441">
    <property type="entry name" value="Protein_kinase_ATP_BS"/>
</dbReference>
<dbReference type="Gene3D" id="1.10.510.10">
    <property type="entry name" value="Transferase(Phosphotransferase) domain 1"/>
    <property type="match status" value="1"/>
</dbReference>
<evidence type="ECO:0000256" key="5">
    <source>
        <dbReference type="PROSITE-ProRule" id="PRU10141"/>
    </source>
</evidence>
<dbReference type="InterPro" id="IPR001245">
    <property type="entry name" value="Ser-Thr/Tyr_kinase_cat_dom"/>
</dbReference>
<dbReference type="Pfam" id="PF08238">
    <property type="entry name" value="Sel1"/>
    <property type="match status" value="9"/>
</dbReference>
<proteinExistence type="inferred from homology"/>
<dbReference type="InterPro" id="IPR000719">
    <property type="entry name" value="Prot_kinase_dom"/>
</dbReference>
<dbReference type="PANTHER" id="PTHR11102:SF160">
    <property type="entry name" value="ERAD-ASSOCIATED E3 UBIQUITIN-PROTEIN LIGASE COMPONENT HRD3"/>
    <property type="match status" value="1"/>
</dbReference>
<dbReference type="PROSITE" id="PS00107">
    <property type="entry name" value="PROTEIN_KINASE_ATP"/>
    <property type="match status" value="1"/>
</dbReference>
<dbReference type="SMART" id="SM00220">
    <property type="entry name" value="S_TKc"/>
    <property type="match status" value="1"/>
</dbReference>
<dbReference type="EMBL" id="JAAAJB010000143">
    <property type="protein sequence ID" value="KAG0264252.1"/>
    <property type="molecule type" value="Genomic_DNA"/>
</dbReference>
<protein>
    <recommendedName>
        <fullName evidence="6">Protein kinase domain-containing protein</fullName>
    </recommendedName>
</protein>
<dbReference type="InterPro" id="IPR008271">
    <property type="entry name" value="Ser/Thr_kinase_AS"/>
</dbReference>
<keyword evidence="1" id="KW-0418">Kinase</keyword>
<accession>A0A9P6QAH1</accession>